<keyword evidence="3 6" id="KW-0812">Transmembrane</keyword>
<protein>
    <submittedName>
        <fullName evidence="7">Probable iron export permease protein FetB</fullName>
    </submittedName>
</protein>
<name>A0A3B1DL10_9ZZZZ</name>
<organism evidence="7">
    <name type="scientific">hydrothermal vent metagenome</name>
    <dbReference type="NCBI Taxonomy" id="652676"/>
    <lineage>
        <taxon>unclassified sequences</taxon>
        <taxon>metagenomes</taxon>
        <taxon>ecological metagenomes</taxon>
    </lineage>
</organism>
<comment type="similarity">
    <text evidence="2">Belongs to the UPF0014 family.</text>
</comment>
<dbReference type="EMBL" id="UOGJ01000110">
    <property type="protein sequence ID" value="VAX36734.1"/>
    <property type="molecule type" value="Genomic_DNA"/>
</dbReference>
<keyword evidence="4 6" id="KW-1133">Transmembrane helix</keyword>
<dbReference type="PANTHER" id="PTHR30028:SF0">
    <property type="entry name" value="PROTEIN ALUMINUM SENSITIVE 3"/>
    <property type="match status" value="1"/>
</dbReference>
<feature type="transmembrane region" description="Helical" evidence="6">
    <location>
        <begin position="6"/>
        <end position="28"/>
    </location>
</feature>
<dbReference type="SUPFAM" id="SSF82866">
    <property type="entry name" value="Multidrug efflux transporter AcrB transmembrane domain"/>
    <property type="match status" value="1"/>
</dbReference>
<feature type="transmembrane region" description="Helical" evidence="6">
    <location>
        <begin position="40"/>
        <end position="59"/>
    </location>
</feature>
<dbReference type="PANTHER" id="PTHR30028">
    <property type="entry name" value="UPF0014 INNER MEMBRANE PROTEIN YBBM-RELATED"/>
    <property type="match status" value="1"/>
</dbReference>
<reference evidence="7" key="1">
    <citation type="submission" date="2018-06" db="EMBL/GenBank/DDBJ databases">
        <authorList>
            <person name="Zhirakovskaya E."/>
        </authorList>
    </citation>
    <scope>NUCLEOTIDE SEQUENCE</scope>
</reference>
<feature type="transmembrane region" description="Helical" evidence="6">
    <location>
        <begin position="95"/>
        <end position="117"/>
    </location>
</feature>
<dbReference type="Pfam" id="PF03649">
    <property type="entry name" value="UPF0014"/>
    <property type="match status" value="1"/>
</dbReference>
<keyword evidence="5 6" id="KW-0472">Membrane</keyword>
<evidence type="ECO:0000313" key="7">
    <source>
        <dbReference type="EMBL" id="VAX36734.1"/>
    </source>
</evidence>
<accession>A0A3B1DL10</accession>
<evidence type="ECO:0000256" key="4">
    <source>
        <dbReference type="ARBA" id="ARBA00022989"/>
    </source>
</evidence>
<dbReference type="AlphaFoldDB" id="A0A3B1DL10"/>
<dbReference type="GO" id="GO:0005886">
    <property type="term" value="C:plasma membrane"/>
    <property type="evidence" value="ECO:0007669"/>
    <property type="project" value="TreeGrafter"/>
</dbReference>
<sequence>MNTSIYTIPTLNLLLIILPVFVVIFFYMRWALSVGTVVYAIARMTGQLLLIGYVLVFVFQQKSVLISTGILFFMLFVASWISLRPLKQLRVQYYYKALLSIAIGAFPVLILVVFGVIRLNPWYLPKYLIPLAGMIFANSMNSVSLCADRFHAEIQDGKSFEQARNHAYRTSLLPLINSFFAVGLVSLPGMMTGQILAGVSPLIAVRY</sequence>
<gene>
    <name evidence="7" type="ORF">MNBD_UNCLBAC01-1252</name>
</gene>
<proteinExistence type="inferred from homology"/>
<evidence type="ECO:0000256" key="1">
    <source>
        <dbReference type="ARBA" id="ARBA00004141"/>
    </source>
</evidence>
<evidence type="ECO:0000256" key="3">
    <source>
        <dbReference type="ARBA" id="ARBA00022692"/>
    </source>
</evidence>
<dbReference type="InterPro" id="IPR005226">
    <property type="entry name" value="UPF0014_fam"/>
</dbReference>
<feature type="transmembrane region" description="Helical" evidence="6">
    <location>
        <begin position="179"/>
        <end position="205"/>
    </location>
</feature>
<evidence type="ECO:0000256" key="2">
    <source>
        <dbReference type="ARBA" id="ARBA00005268"/>
    </source>
</evidence>
<evidence type="ECO:0000256" key="6">
    <source>
        <dbReference type="SAM" id="Phobius"/>
    </source>
</evidence>
<evidence type="ECO:0000256" key="5">
    <source>
        <dbReference type="ARBA" id="ARBA00023136"/>
    </source>
</evidence>
<comment type="subcellular location">
    <subcellularLocation>
        <location evidence="1">Membrane</location>
        <topology evidence="1">Multi-pass membrane protein</topology>
    </subcellularLocation>
</comment>
<feature type="transmembrane region" description="Helical" evidence="6">
    <location>
        <begin position="65"/>
        <end position="83"/>
    </location>
</feature>
<feature type="non-terminal residue" evidence="7">
    <location>
        <position position="207"/>
    </location>
</feature>